<evidence type="ECO:0000313" key="3">
    <source>
        <dbReference type="Proteomes" id="UP000011932"/>
    </source>
</evidence>
<accession>M4VYW4</accession>
<keyword evidence="1" id="KW-0472">Membrane</keyword>
<gene>
    <name evidence="2" type="ORF">A11S_1570</name>
</gene>
<dbReference type="EMBL" id="CP003538">
    <property type="protein sequence ID" value="AGH98374.1"/>
    <property type="molecule type" value="Genomic_DNA"/>
</dbReference>
<dbReference type="HOGENOM" id="CLU_3312673_0_0_5"/>
<organism evidence="2 3">
    <name type="scientific">Micavibrio aeruginosavorus EPB</name>
    <dbReference type="NCBI Taxonomy" id="349215"/>
    <lineage>
        <taxon>Bacteria</taxon>
        <taxon>Pseudomonadati</taxon>
        <taxon>Bdellovibrionota</taxon>
        <taxon>Bdellovibrionia</taxon>
        <taxon>Bdellovibrionales</taxon>
        <taxon>Pseudobdellovibrionaceae</taxon>
        <taxon>Micavibrio</taxon>
    </lineage>
</organism>
<proteinExistence type="predicted"/>
<dbReference type="Proteomes" id="UP000011932">
    <property type="component" value="Chromosome"/>
</dbReference>
<evidence type="ECO:0000256" key="1">
    <source>
        <dbReference type="SAM" id="Phobius"/>
    </source>
</evidence>
<sequence>MFNDLFDLSKSRSLKESVGFYIFYGAVGLGITGLVGLFA</sequence>
<keyword evidence="1" id="KW-0812">Transmembrane</keyword>
<reference evidence="2 3" key="1">
    <citation type="journal article" date="2013" name="ISME J.">
        <title>By their genes ye shall know them: genomic signatures of predatory bacteria.</title>
        <authorList>
            <person name="Pasternak Z."/>
            <person name="Pietrokovski S."/>
            <person name="Rotem O."/>
            <person name="Gophna U."/>
            <person name="Lurie-Weinberger M.N."/>
            <person name="Jurkevitch E."/>
        </authorList>
    </citation>
    <scope>NUCLEOTIDE SEQUENCE [LARGE SCALE GENOMIC DNA]</scope>
    <source>
        <strain evidence="2">EPB</strain>
    </source>
</reference>
<dbReference type="KEGG" id="man:A11S_1570"/>
<protein>
    <submittedName>
        <fullName evidence="2">Uncharacterized protein</fullName>
    </submittedName>
</protein>
<evidence type="ECO:0000313" key="2">
    <source>
        <dbReference type="EMBL" id="AGH98374.1"/>
    </source>
</evidence>
<feature type="transmembrane region" description="Helical" evidence="1">
    <location>
        <begin position="20"/>
        <end position="38"/>
    </location>
</feature>
<name>M4VYW4_9BACT</name>
<dbReference type="AlphaFoldDB" id="M4VYW4"/>
<keyword evidence="1" id="KW-1133">Transmembrane helix</keyword>